<keyword evidence="4" id="KW-0812">Transmembrane</keyword>
<dbReference type="OrthoDB" id="10051322at2759"/>
<dbReference type="InterPro" id="IPR034884">
    <property type="entry name" value="Cytochrome_c_oxidase_VIc/VIIs"/>
</dbReference>
<dbReference type="PANTHER" id="PTHR48416">
    <property type="entry name" value="CYTOCHROME C OXIDASE SUBUNIT 6C"/>
    <property type="match status" value="1"/>
</dbReference>
<accession>A0A6A4IIZ5</accession>
<dbReference type="PANTHER" id="PTHR48416:SF1">
    <property type="entry name" value="CYTOCHROME C OXIDASE SUBUNIT 6C"/>
    <property type="match status" value="1"/>
</dbReference>
<dbReference type="EMBL" id="WIXP02000017">
    <property type="protein sequence ID" value="KAF6197587.1"/>
    <property type="molecule type" value="Genomic_DNA"/>
</dbReference>
<comment type="similarity">
    <text evidence="3">Belongs to the cytochrome c oxidase subunit 6c family.</text>
</comment>
<dbReference type="Gene3D" id="4.10.93.10">
    <property type="entry name" value="Mitochondrial cytochrome c oxidase subunit VIc/VIIs"/>
    <property type="match status" value="1"/>
</dbReference>
<evidence type="ECO:0000313" key="10">
    <source>
        <dbReference type="Proteomes" id="UP000466442"/>
    </source>
</evidence>
<reference evidence="9" key="1">
    <citation type="journal article" date="2021" name="Mol. Ecol. Resour.">
        <title>Apolygus lucorum genome provides insights into omnivorousness and mesophyll feeding.</title>
        <authorList>
            <person name="Liu Y."/>
            <person name="Liu H."/>
            <person name="Wang H."/>
            <person name="Huang T."/>
            <person name="Liu B."/>
            <person name="Yang B."/>
            <person name="Yin L."/>
            <person name="Li B."/>
            <person name="Zhang Y."/>
            <person name="Zhang S."/>
            <person name="Jiang F."/>
            <person name="Zhang X."/>
            <person name="Ren Y."/>
            <person name="Wang B."/>
            <person name="Wang S."/>
            <person name="Lu Y."/>
            <person name="Wu K."/>
            <person name="Fan W."/>
            <person name="Wang G."/>
        </authorList>
    </citation>
    <scope>NUCLEOTIDE SEQUENCE</scope>
    <source>
        <strain evidence="9">12Hb</strain>
    </source>
</reference>
<evidence type="ECO:0000256" key="1">
    <source>
        <dbReference type="ARBA" id="ARBA00004434"/>
    </source>
</evidence>
<comment type="subcellular location">
    <subcellularLocation>
        <location evidence="1">Mitochondrion inner membrane</location>
        <topology evidence="1">Single-pass membrane protein</topology>
    </subcellularLocation>
</comment>
<evidence type="ECO:0000256" key="4">
    <source>
        <dbReference type="ARBA" id="ARBA00022692"/>
    </source>
</evidence>
<dbReference type="Proteomes" id="UP000466442">
    <property type="component" value="Unassembled WGS sequence"/>
</dbReference>
<evidence type="ECO:0000256" key="6">
    <source>
        <dbReference type="ARBA" id="ARBA00022989"/>
    </source>
</evidence>
<name>A0A6A4IIZ5_APOLU</name>
<gene>
    <name evidence="9" type="ORF">GE061_008552</name>
</gene>
<dbReference type="GO" id="GO:0005743">
    <property type="term" value="C:mitochondrial inner membrane"/>
    <property type="evidence" value="ECO:0007669"/>
    <property type="project" value="UniProtKB-SubCell"/>
</dbReference>
<proteinExistence type="inferred from homology"/>
<evidence type="ECO:0000256" key="5">
    <source>
        <dbReference type="ARBA" id="ARBA00022792"/>
    </source>
</evidence>
<keyword evidence="6" id="KW-1133">Transmembrane helix</keyword>
<sequence length="97" mass="10922">MAGEVSTVSKPELRGLLRSAIKKNLIIAIGLSIIGGIGYQTLICNPRKQRYADFYKNYDAEKEFQRMKAAGLFQSVAQVEAYEERMKLQEEAAVARH</sequence>
<protein>
    <submittedName>
        <fullName evidence="9">Uncharacterized protein</fullName>
    </submittedName>
</protein>
<comment type="pathway">
    <text evidence="2">Energy metabolism; oxidative phosphorylation.</text>
</comment>
<evidence type="ECO:0000313" key="9">
    <source>
        <dbReference type="EMBL" id="KAF6197587.1"/>
    </source>
</evidence>
<keyword evidence="8" id="KW-0472">Membrane</keyword>
<dbReference type="AlphaFoldDB" id="A0A6A4IIZ5"/>
<evidence type="ECO:0000256" key="7">
    <source>
        <dbReference type="ARBA" id="ARBA00023128"/>
    </source>
</evidence>
<organism evidence="9 10">
    <name type="scientific">Apolygus lucorum</name>
    <name type="common">Small green plant bug</name>
    <name type="synonym">Lygocoris lucorum</name>
    <dbReference type="NCBI Taxonomy" id="248454"/>
    <lineage>
        <taxon>Eukaryota</taxon>
        <taxon>Metazoa</taxon>
        <taxon>Ecdysozoa</taxon>
        <taxon>Arthropoda</taxon>
        <taxon>Hexapoda</taxon>
        <taxon>Insecta</taxon>
        <taxon>Pterygota</taxon>
        <taxon>Neoptera</taxon>
        <taxon>Paraneoptera</taxon>
        <taxon>Hemiptera</taxon>
        <taxon>Heteroptera</taxon>
        <taxon>Panheteroptera</taxon>
        <taxon>Cimicomorpha</taxon>
        <taxon>Miridae</taxon>
        <taxon>Mirini</taxon>
        <taxon>Apolygus</taxon>
    </lineage>
</organism>
<keyword evidence="7" id="KW-0496">Mitochondrion</keyword>
<dbReference type="Pfam" id="PF02937">
    <property type="entry name" value="COX6C"/>
    <property type="match status" value="1"/>
</dbReference>
<comment type="caution">
    <text evidence="9">The sequence shown here is derived from an EMBL/GenBank/DDBJ whole genome shotgun (WGS) entry which is preliminary data.</text>
</comment>
<dbReference type="InterPro" id="IPR037169">
    <property type="entry name" value="Cytochrome_c_oxidase_VIc_sf"/>
</dbReference>
<dbReference type="InterPro" id="IPR051389">
    <property type="entry name" value="Cytochrome_c_oxidase_VIc"/>
</dbReference>
<dbReference type="SUPFAM" id="SSF81415">
    <property type="entry name" value="Mitochondrial cytochrome c oxidase subunit VIc"/>
    <property type="match status" value="1"/>
</dbReference>
<evidence type="ECO:0000256" key="3">
    <source>
        <dbReference type="ARBA" id="ARBA00007204"/>
    </source>
</evidence>
<evidence type="ECO:0000256" key="2">
    <source>
        <dbReference type="ARBA" id="ARBA00004673"/>
    </source>
</evidence>
<evidence type="ECO:0000256" key="8">
    <source>
        <dbReference type="ARBA" id="ARBA00023136"/>
    </source>
</evidence>
<keyword evidence="10" id="KW-1185">Reference proteome</keyword>
<keyword evidence="5" id="KW-0999">Mitochondrion inner membrane</keyword>